<protein>
    <submittedName>
        <fullName evidence="4">Ribosomal protein S18 acetylase RimI-like enzyme</fullName>
    </submittedName>
</protein>
<dbReference type="EMBL" id="RBKS01000001">
    <property type="protein sequence ID" value="RKR76404.1"/>
    <property type="molecule type" value="Genomic_DNA"/>
</dbReference>
<dbReference type="Pfam" id="PF00583">
    <property type="entry name" value="Acetyltransf_1"/>
    <property type="match status" value="1"/>
</dbReference>
<reference evidence="4 5" key="1">
    <citation type="submission" date="2018-10" db="EMBL/GenBank/DDBJ databases">
        <title>Sequencing the genomes of 1000 actinobacteria strains.</title>
        <authorList>
            <person name="Klenk H.-P."/>
        </authorList>
    </citation>
    <scope>NUCLEOTIDE SEQUENCE [LARGE SCALE GENOMIC DNA]</scope>
    <source>
        <strain evidence="4 5">DSM 17894</strain>
    </source>
</reference>
<dbReference type="CDD" id="cd04301">
    <property type="entry name" value="NAT_SF"/>
    <property type="match status" value="1"/>
</dbReference>
<dbReference type="InterPro" id="IPR016181">
    <property type="entry name" value="Acyl_CoA_acyltransferase"/>
</dbReference>
<organism evidence="4 5">
    <name type="scientific">Frondihabitans australicus</name>
    <dbReference type="NCBI Taxonomy" id="386892"/>
    <lineage>
        <taxon>Bacteria</taxon>
        <taxon>Bacillati</taxon>
        <taxon>Actinomycetota</taxon>
        <taxon>Actinomycetes</taxon>
        <taxon>Micrococcales</taxon>
        <taxon>Microbacteriaceae</taxon>
        <taxon>Frondihabitans</taxon>
    </lineage>
</organism>
<evidence type="ECO:0000313" key="4">
    <source>
        <dbReference type="EMBL" id="RKR76404.1"/>
    </source>
</evidence>
<keyword evidence="4" id="KW-0689">Ribosomal protein</keyword>
<feature type="domain" description="N-acetyltransferase" evidence="3">
    <location>
        <begin position="6"/>
        <end position="170"/>
    </location>
</feature>
<dbReference type="PROSITE" id="PS51186">
    <property type="entry name" value="GNAT"/>
    <property type="match status" value="1"/>
</dbReference>
<proteinExistence type="predicted"/>
<gene>
    <name evidence="4" type="ORF">C8E83_3577</name>
</gene>
<evidence type="ECO:0000256" key="2">
    <source>
        <dbReference type="ARBA" id="ARBA00023315"/>
    </source>
</evidence>
<name>A0A495IKB1_9MICO</name>
<dbReference type="GO" id="GO:0016747">
    <property type="term" value="F:acyltransferase activity, transferring groups other than amino-acyl groups"/>
    <property type="evidence" value="ECO:0007669"/>
    <property type="project" value="InterPro"/>
</dbReference>
<evidence type="ECO:0000313" key="5">
    <source>
        <dbReference type="Proteomes" id="UP000280008"/>
    </source>
</evidence>
<keyword evidence="1" id="KW-0808">Transferase</keyword>
<dbReference type="InterPro" id="IPR000182">
    <property type="entry name" value="GNAT_dom"/>
</dbReference>
<evidence type="ECO:0000256" key="1">
    <source>
        <dbReference type="ARBA" id="ARBA00022679"/>
    </source>
</evidence>
<evidence type="ECO:0000259" key="3">
    <source>
        <dbReference type="PROSITE" id="PS51186"/>
    </source>
</evidence>
<keyword evidence="5" id="KW-1185">Reference proteome</keyword>
<dbReference type="GO" id="GO:0005840">
    <property type="term" value="C:ribosome"/>
    <property type="evidence" value="ECO:0007669"/>
    <property type="project" value="UniProtKB-KW"/>
</dbReference>
<dbReference type="AlphaFoldDB" id="A0A495IKB1"/>
<dbReference type="SUPFAM" id="SSF55729">
    <property type="entry name" value="Acyl-CoA N-acyltransferases (Nat)"/>
    <property type="match status" value="1"/>
</dbReference>
<dbReference type="OrthoDB" id="9799092at2"/>
<dbReference type="Proteomes" id="UP000280008">
    <property type="component" value="Unassembled WGS sequence"/>
</dbReference>
<dbReference type="InterPro" id="IPR050832">
    <property type="entry name" value="Bact_Acetyltransf"/>
</dbReference>
<dbReference type="RefSeq" id="WP_121371381.1">
    <property type="nucleotide sequence ID" value="NZ_RBKS01000001.1"/>
</dbReference>
<accession>A0A495IKB1</accession>
<keyword evidence="4" id="KW-0687">Ribonucleoprotein</keyword>
<sequence>MQRRSVTIRSIAEVDWREYRSLRLEMLQDFPIAYGETFEHASRQPESEWRMRARRGQDPRNCLLVAIDDATMTWVGTMGGYLPPSGVPLLVGVYVAASHRGRAAGVGDGLLDGVEEWARDFGDTLELDVHEDNPRAIRFYERHGFRDTGNRIRYDLPPGGLEWRMAKPLA</sequence>
<comment type="caution">
    <text evidence="4">The sequence shown here is derived from an EMBL/GenBank/DDBJ whole genome shotgun (WGS) entry which is preliminary data.</text>
</comment>
<dbReference type="PANTHER" id="PTHR43877:SF2">
    <property type="entry name" value="AMINOALKYLPHOSPHONATE N-ACETYLTRANSFERASE-RELATED"/>
    <property type="match status" value="1"/>
</dbReference>
<dbReference type="PANTHER" id="PTHR43877">
    <property type="entry name" value="AMINOALKYLPHOSPHONATE N-ACETYLTRANSFERASE-RELATED-RELATED"/>
    <property type="match status" value="1"/>
</dbReference>
<keyword evidence="2" id="KW-0012">Acyltransferase</keyword>
<dbReference type="Gene3D" id="3.40.630.30">
    <property type="match status" value="1"/>
</dbReference>